<gene>
    <name evidence="2" type="ORF">AMTR_s00071p00185160</name>
</gene>
<keyword evidence="3" id="KW-1185">Reference proteome</keyword>
<dbReference type="Pfam" id="PF00583">
    <property type="entry name" value="Acetyltransf_1"/>
    <property type="match status" value="1"/>
</dbReference>
<dbReference type="PANTHER" id="PTHR42919:SF20">
    <property type="entry name" value="GCN5-RELATED N-ACETYLTRANSFERASE 10, CHLOROPLASTIC"/>
    <property type="match status" value="1"/>
</dbReference>
<dbReference type="SUPFAM" id="SSF55729">
    <property type="entry name" value="Acyl-CoA N-acyltransferases (Nat)"/>
    <property type="match status" value="1"/>
</dbReference>
<evidence type="ECO:0000313" key="2">
    <source>
        <dbReference type="EMBL" id="ERN20046.1"/>
    </source>
</evidence>
<dbReference type="GO" id="GO:0031415">
    <property type="term" value="C:NatA complex"/>
    <property type="evidence" value="ECO:0000318"/>
    <property type="project" value="GO_Central"/>
</dbReference>
<dbReference type="eggNOG" id="ENOG502QSHD">
    <property type="taxonomic scope" value="Eukaryota"/>
</dbReference>
<dbReference type="GO" id="GO:0009507">
    <property type="term" value="C:chloroplast"/>
    <property type="evidence" value="ECO:0007669"/>
    <property type="project" value="EnsemblPlants"/>
</dbReference>
<protein>
    <recommendedName>
        <fullName evidence="1">N-acetyltransferase domain-containing protein</fullName>
    </recommendedName>
</protein>
<dbReference type="Gene3D" id="3.40.630.30">
    <property type="match status" value="1"/>
</dbReference>
<dbReference type="InterPro" id="IPR051556">
    <property type="entry name" value="N-term/lysine_N-AcTrnsfr"/>
</dbReference>
<reference evidence="3" key="1">
    <citation type="journal article" date="2013" name="Science">
        <title>The Amborella genome and the evolution of flowering plants.</title>
        <authorList>
            <consortium name="Amborella Genome Project"/>
        </authorList>
    </citation>
    <scope>NUCLEOTIDE SEQUENCE [LARGE SCALE GENOMIC DNA]</scope>
</reference>
<dbReference type="InterPro" id="IPR016181">
    <property type="entry name" value="Acyl_CoA_acyltransferase"/>
</dbReference>
<feature type="domain" description="N-acetyltransferase" evidence="1">
    <location>
        <begin position="121"/>
        <end position="303"/>
    </location>
</feature>
<dbReference type="EMBL" id="KI392062">
    <property type="protein sequence ID" value="ERN20046.1"/>
    <property type="molecule type" value="Genomic_DNA"/>
</dbReference>
<dbReference type="GO" id="GO:0007064">
    <property type="term" value="P:mitotic sister chromatid cohesion"/>
    <property type="evidence" value="ECO:0000318"/>
    <property type="project" value="GO_Central"/>
</dbReference>
<dbReference type="InterPro" id="IPR000182">
    <property type="entry name" value="GNAT_dom"/>
</dbReference>
<dbReference type="CDD" id="cd04301">
    <property type="entry name" value="NAT_SF"/>
    <property type="match status" value="1"/>
</dbReference>
<dbReference type="GO" id="GO:0008080">
    <property type="term" value="F:N-acetyltransferase activity"/>
    <property type="evidence" value="ECO:0000318"/>
    <property type="project" value="GO_Central"/>
</dbReference>
<dbReference type="Gramene" id="ERN20046">
    <property type="protein sequence ID" value="ERN20046"/>
    <property type="gene ID" value="AMTR_s00071p00185160"/>
</dbReference>
<dbReference type="STRING" id="13333.U5D396"/>
<evidence type="ECO:0000259" key="1">
    <source>
        <dbReference type="PROSITE" id="PS51186"/>
    </source>
</evidence>
<organism evidence="2 3">
    <name type="scientific">Amborella trichopoda</name>
    <dbReference type="NCBI Taxonomy" id="13333"/>
    <lineage>
        <taxon>Eukaryota</taxon>
        <taxon>Viridiplantae</taxon>
        <taxon>Streptophyta</taxon>
        <taxon>Embryophyta</taxon>
        <taxon>Tracheophyta</taxon>
        <taxon>Spermatophyta</taxon>
        <taxon>Magnoliopsida</taxon>
        <taxon>Amborellales</taxon>
        <taxon>Amborellaceae</taxon>
        <taxon>Amborella</taxon>
    </lineage>
</organism>
<name>U5D396_AMBTC</name>
<evidence type="ECO:0000313" key="3">
    <source>
        <dbReference type="Proteomes" id="UP000017836"/>
    </source>
</evidence>
<dbReference type="AlphaFoldDB" id="U5D396"/>
<accession>U5D396</accession>
<proteinExistence type="predicted"/>
<dbReference type="OrthoDB" id="1912023at2759"/>
<sequence>MAHLRPHPCPKLDKALKIHPNPCHKKALRNCTLSRAREALKTSCIFVEKKPLKTCTSHREQKNSGSRERGKGGLFGWAPALILKNGGREMGSKKGVRAFWSQEKVALENGYVLRGCYGWNVRCLEFEENEMRRVAEVQAKAFHVPMPFFNDFFFHLFEADVLAGLFYKIRNSAPNRYACLVAEPEVASSTSQRRLVGVVDVTVLRDEAVLRYLEGAEEYLYVSGIAVVTGFRRRKVATALLKACDVLSRLWGFECLALRAYEDDTGARTLYSNAGYKVVSGDPLWLSTWIGRKRRILMIKKNHIM</sequence>
<dbReference type="PANTHER" id="PTHR42919">
    <property type="entry name" value="N-ALPHA-ACETYLTRANSFERASE"/>
    <property type="match status" value="1"/>
</dbReference>
<dbReference type="PROSITE" id="PS51186">
    <property type="entry name" value="GNAT"/>
    <property type="match status" value="1"/>
</dbReference>
<dbReference type="Proteomes" id="UP000017836">
    <property type="component" value="Unassembled WGS sequence"/>
</dbReference>
<dbReference type="HOGENOM" id="CLU_913213_0_0_1"/>